<sequence length="77" mass="8251">MDNSTGRNESEKHPYTVEIAVPLTILVAILILLTVFGNAMVVIAVNTSRALRAPQNLFLVSLACADILVATLVIPFS</sequence>
<keyword evidence="2" id="KW-1185">Reference proteome</keyword>
<dbReference type="EMBL" id="CM024797">
    <property type="protein sequence ID" value="KAG8000180.1"/>
    <property type="molecule type" value="Genomic_DNA"/>
</dbReference>
<proteinExistence type="predicted"/>
<comment type="caution">
    <text evidence="1">The sequence shown here is derived from an EMBL/GenBank/DDBJ whole genome shotgun (WGS) entry which is preliminary data.</text>
</comment>
<protein>
    <submittedName>
        <fullName evidence="1">Alpha-2A adrenergic receptor</fullName>
    </submittedName>
</protein>
<keyword evidence="1" id="KW-0675">Receptor</keyword>
<accession>A0ACB7EEE7</accession>
<evidence type="ECO:0000313" key="2">
    <source>
        <dbReference type="Proteomes" id="UP000805704"/>
    </source>
</evidence>
<reference evidence="1" key="1">
    <citation type="submission" date="2020-04" db="EMBL/GenBank/DDBJ databases">
        <title>A chromosome-scale assembly and high-density genetic map of the yellow drum (Nibea albiflora) genome.</title>
        <authorList>
            <person name="Xu D."/>
            <person name="Zhang W."/>
            <person name="Chen R."/>
            <person name="Tan P."/>
            <person name="Wang L."/>
            <person name="Song H."/>
            <person name="Tian L."/>
            <person name="Zhu Q."/>
            <person name="Wang B."/>
        </authorList>
    </citation>
    <scope>NUCLEOTIDE SEQUENCE</scope>
    <source>
        <strain evidence="1">ZJHYS-2018</strain>
    </source>
</reference>
<feature type="non-terminal residue" evidence="1">
    <location>
        <position position="77"/>
    </location>
</feature>
<name>A0ACB7EEE7_NIBAL</name>
<dbReference type="Proteomes" id="UP000805704">
    <property type="component" value="Chromosome 9"/>
</dbReference>
<gene>
    <name evidence="1" type="primary">ADRA2A</name>
    <name evidence="1" type="ORF">GBF38_002367</name>
</gene>
<organism evidence="1 2">
    <name type="scientific">Nibea albiflora</name>
    <name type="common">Yellow drum</name>
    <name type="synonym">Corvina albiflora</name>
    <dbReference type="NCBI Taxonomy" id="240163"/>
    <lineage>
        <taxon>Eukaryota</taxon>
        <taxon>Metazoa</taxon>
        <taxon>Chordata</taxon>
        <taxon>Craniata</taxon>
        <taxon>Vertebrata</taxon>
        <taxon>Euteleostomi</taxon>
        <taxon>Actinopterygii</taxon>
        <taxon>Neopterygii</taxon>
        <taxon>Teleostei</taxon>
        <taxon>Neoteleostei</taxon>
        <taxon>Acanthomorphata</taxon>
        <taxon>Eupercaria</taxon>
        <taxon>Sciaenidae</taxon>
        <taxon>Nibea</taxon>
    </lineage>
</organism>
<evidence type="ECO:0000313" key="1">
    <source>
        <dbReference type="EMBL" id="KAG8000180.1"/>
    </source>
</evidence>